<sequence length="465" mass="53762">MKSSKNKKKLSFFQQRLEREQKKKSLKHLFCEETDLPNINYIQKKLLNKNNKNHSVMHVICVGRTADFYKFFDSKTSKIIKYELHCHLSENLSPSIMGLFEGKYIIIIFDSDNPALEKDIIEQQQKIQYFLPSEKKVDNKKIMLDYSVASMKIPSLVQPLDKNKLFRRMAYSVNKSCQCVDGLYVYNVNDYNKSVNRRHVIQALHSDIQQGGAQFELFYQPVVYSMRTSKDYLWEILLRWKRTQYGGPGSFMPLLATEPHLHYALTMMIFNKLIEYSMATEKTLPNFSINISHTDLSIVSFYDDVMESTKGAPGLRSSIIFEMVEYSEGISGGNIKENIELLKKAGFRFAIDDFGCGYSNFNLLSKKHFDFIKLDKSLLKKCQNDIVASETLKFMVKLSELIGVTLIVEGVETPLHLRLLPKKAHVLFQGFHFYKPMKLTNTLALTSVPVPIQSVLNHQNLEFTK</sequence>
<proteinExistence type="predicted"/>
<name>A0ABM9QR85_9VIBR</name>
<organism evidence="2 3">
    <name type="scientific">Vibrio crassostreae</name>
    <dbReference type="NCBI Taxonomy" id="246167"/>
    <lineage>
        <taxon>Bacteria</taxon>
        <taxon>Pseudomonadati</taxon>
        <taxon>Pseudomonadota</taxon>
        <taxon>Gammaproteobacteria</taxon>
        <taxon>Vibrionales</taxon>
        <taxon>Vibrionaceae</taxon>
        <taxon>Vibrio</taxon>
    </lineage>
</organism>
<dbReference type="InterPro" id="IPR001633">
    <property type="entry name" value="EAL_dom"/>
</dbReference>
<protein>
    <recommendedName>
        <fullName evidence="1">EAL domain-containing protein</fullName>
    </recommendedName>
</protein>
<dbReference type="Proteomes" id="UP000049077">
    <property type="component" value="Unassembled WGS sequence"/>
</dbReference>
<dbReference type="GeneID" id="93901929"/>
<dbReference type="SUPFAM" id="SSF141868">
    <property type="entry name" value="EAL domain-like"/>
    <property type="match status" value="1"/>
</dbReference>
<dbReference type="RefSeq" id="WP_165904222.1">
    <property type="nucleotide sequence ID" value="NZ_AP025477.1"/>
</dbReference>
<evidence type="ECO:0000313" key="2">
    <source>
        <dbReference type="EMBL" id="CDT18661.1"/>
    </source>
</evidence>
<accession>A0ABM9QR85</accession>
<dbReference type="CDD" id="cd01948">
    <property type="entry name" value="EAL"/>
    <property type="match status" value="1"/>
</dbReference>
<dbReference type="PANTHER" id="PTHR33121:SF70">
    <property type="entry name" value="SIGNALING PROTEIN YKOW"/>
    <property type="match status" value="1"/>
</dbReference>
<dbReference type="EMBL" id="CCJX01000069">
    <property type="protein sequence ID" value="CDT18661.1"/>
    <property type="molecule type" value="Genomic_DNA"/>
</dbReference>
<dbReference type="Gene3D" id="3.20.20.450">
    <property type="entry name" value="EAL domain"/>
    <property type="match status" value="1"/>
</dbReference>
<feature type="domain" description="EAL" evidence="1">
    <location>
        <begin position="197"/>
        <end position="450"/>
    </location>
</feature>
<dbReference type="SMART" id="SM00052">
    <property type="entry name" value="EAL"/>
    <property type="match status" value="1"/>
</dbReference>
<dbReference type="InterPro" id="IPR050706">
    <property type="entry name" value="Cyclic-di-GMP_PDE-like"/>
</dbReference>
<keyword evidence="3" id="KW-1185">Reference proteome</keyword>
<evidence type="ECO:0000259" key="1">
    <source>
        <dbReference type="PROSITE" id="PS50883"/>
    </source>
</evidence>
<dbReference type="PANTHER" id="PTHR33121">
    <property type="entry name" value="CYCLIC DI-GMP PHOSPHODIESTERASE PDEF"/>
    <property type="match status" value="1"/>
</dbReference>
<dbReference type="PROSITE" id="PS50883">
    <property type="entry name" value="EAL"/>
    <property type="match status" value="1"/>
</dbReference>
<dbReference type="InterPro" id="IPR035919">
    <property type="entry name" value="EAL_sf"/>
</dbReference>
<dbReference type="Pfam" id="PF00563">
    <property type="entry name" value="EAL"/>
    <property type="match status" value="1"/>
</dbReference>
<reference evidence="2 3" key="1">
    <citation type="submission" date="2014-06" db="EMBL/GenBank/DDBJ databases">
        <authorList>
            <person name="Le Roux F."/>
        </authorList>
    </citation>
    <scope>NUCLEOTIDE SEQUENCE [LARGE SCALE GENOMIC DNA]</scope>
    <source>
        <strain evidence="2 3">J5-4</strain>
    </source>
</reference>
<gene>
    <name evidence="2" type="ORF">VCR4J5_1600031</name>
</gene>
<evidence type="ECO:0000313" key="3">
    <source>
        <dbReference type="Proteomes" id="UP000049077"/>
    </source>
</evidence>
<comment type="caution">
    <text evidence="2">The sequence shown here is derived from an EMBL/GenBank/DDBJ whole genome shotgun (WGS) entry which is preliminary data.</text>
</comment>